<reference evidence="4 5" key="1">
    <citation type="journal article" date="2023" name="IScience">
        <title>Expanded male sex-determining region conserved during the evolution of homothallism in the green alga Volvox.</title>
        <authorList>
            <person name="Yamamoto K."/>
            <person name="Matsuzaki R."/>
            <person name="Mahakham W."/>
            <person name="Heman W."/>
            <person name="Sekimoto H."/>
            <person name="Kawachi M."/>
            <person name="Minakuchi Y."/>
            <person name="Toyoda A."/>
            <person name="Nozaki H."/>
        </authorList>
    </citation>
    <scope>NUCLEOTIDE SEQUENCE [LARGE SCALE GENOMIC DNA]</scope>
    <source>
        <strain evidence="4 5">NIES-4468</strain>
    </source>
</reference>
<comment type="caution">
    <text evidence="4">The sequence shown here is derived from an EMBL/GenBank/DDBJ whole genome shotgun (WGS) entry which is preliminary data.</text>
</comment>
<feature type="compositionally biased region" description="Low complexity" evidence="1">
    <location>
        <begin position="198"/>
        <end position="216"/>
    </location>
</feature>
<organism evidence="4 5">
    <name type="scientific">Volvox africanus</name>
    <dbReference type="NCBI Taxonomy" id="51714"/>
    <lineage>
        <taxon>Eukaryota</taxon>
        <taxon>Viridiplantae</taxon>
        <taxon>Chlorophyta</taxon>
        <taxon>core chlorophytes</taxon>
        <taxon>Chlorophyceae</taxon>
        <taxon>CS clade</taxon>
        <taxon>Chlamydomonadales</taxon>
        <taxon>Volvocaceae</taxon>
        <taxon>Volvox</taxon>
    </lineage>
</organism>
<feature type="region of interest" description="Disordered" evidence="1">
    <location>
        <begin position="197"/>
        <end position="216"/>
    </location>
</feature>
<feature type="region of interest" description="Disordered" evidence="1">
    <location>
        <begin position="73"/>
        <end position="106"/>
    </location>
</feature>
<evidence type="ECO:0000256" key="1">
    <source>
        <dbReference type="SAM" id="MobiDB-lite"/>
    </source>
</evidence>
<feature type="transmembrane region" description="Helical" evidence="2">
    <location>
        <begin position="239"/>
        <end position="267"/>
    </location>
</feature>
<proteinExistence type="predicted"/>
<protein>
    <recommendedName>
        <fullName evidence="3">CAAX prenyl protease 2/Lysostaphin resistance protein A-like domain-containing protein</fullName>
    </recommendedName>
</protein>
<keyword evidence="2" id="KW-0812">Transmembrane</keyword>
<accession>A0ABQ5RQZ5</accession>
<gene>
    <name evidence="4" type="ORF">VaNZ11_002045</name>
</gene>
<keyword evidence="2" id="KW-0472">Membrane</keyword>
<evidence type="ECO:0000259" key="3">
    <source>
        <dbReference type="Pfam" id="PF02517"/>
    </source>
</evidence>
<feature type="transmembrane region" description="Helical" evidence="2">
    <location>
        <begin position="368"/>
        <end position="387"/>
    </location>
</feature>
<feature type="transmembrane region" description="Helical" evidence="2">
    <location>
        <begin position="287"/>
        <end position="304"/>
    </location>
</feature>
<feature type="domain" description="CAAX prenyl protease 2/Lysostaphin resistance protein A-like" evidence="3">
    <location>
        <begin position="290"/>
        <end position="376"/>
    </location>
</feature>
<dbReference type="Proteomes" id="UP001165090">
    <property type="component" value="Unassembled WGS sequence"/>
</dbReference>
<evidence type="ECO:0000256" key="2">
    <source>
        <dbReference type="SAM" id="Phobius"/>
    </source>
</evidence>
<keyword evidence="2" id="KW-1133">Transmembrane helix</keyword>
<sequence>MRDVGLRGNRAAAGWTIVGTSGSILVDWPPRRFLVSPSLLPRVARILCFAAGPKAQQQRDSGPLLTQPAKLWGKADSKKPQVSAPSRPSAQPPEGNGDGPDEDSTWGVLDVSRYSGSWQVPWGPGRVAGGIALWFGSFVGVGFVLVPQLYRMAGISLSPMDLSAEDKATFTLVCQAAETVVSLALIRALTAGPIAEASSTSHSSSAPSTISTSTSRPSEKKLDFFVYDLRRPFSRPNGWAFWALLGVVASPVVVGSVATLLSVVGYEQVVSGKGTVDGVAGMVDLDLPTYLALLAVTGVLAPVLEETVFRGFLLTSLTRFMPTWAAVVASSVSFGLAHLSARDLPVLSALGLLLGWAYVRSRNLLTPIVIHGAWNSAVLSLLFWLAAEGVDVQQLISDLHDAGS</sequence>
<feature type="transmembrane region" description="Helical" evidence="2">
    <location>
        <begin position="131"/>
        <end position="150"/>
    </location>
</feature>
<evidence type="ECO:0000313" key="4">
    <source>
        <dbReference type="EMBL" id="GLI59986.1"/>
    </source>
</evidence>
<dbReference type="PANTHER" id="PTHR43592:SF15">
    <property type="entry name" value="CAAX AMINO TERMINAL PROTEASE FAMILY PROTEIN"/>
    <property type="match status" value="1"/>
</dbReference>
<keyword evidence="5" id="KW-1185">Reference proteome</keyword>
<dbReference type="EMBL" id="BSDZ01000004">
    <property type="protein sequence ID" value="GLI59986.1"/>
    <property type="molecule type" value="Genomic_DNA"/>
</dbReference>
<dbReference type="InterPro" id="IPR003675">
    <property type="entry name" value="Rce1/LyrA-like_dom"/>
</dbReference>
<dbReference type="PANTHER" id="PTHR43592">
    <property type="entry name" value="CAAX AMINO TERMINAL PROTEASE"/>
    <property type="match status" value="1"/>
</dbReference>
<evidence type="ECO:0000313" key="5">
    <source>
        <dbReference type="Proteomes" id="UP001165090"/>
    </source>
</evidence>
<dbReference type="Pfam" id="PF02517">
    <property type="entry name" value="Rce1-like"/>
    <property type="match status" value="1"/>
</dbReference>
<name>A0ABQ5RQZ5_9CHLO</name>
<feature type="transmembrane region" description="Helical" evidence="2">
    <location>
        <begin position="316"/>
        <end position="338"/>
    </location>
</feature>